<dbReference type="InterPro" id="IPR027417">
    <property type="entry name" value="P-loop_NTPase"/>
</dbReference>
<proteinExistence type="predicted"/>
<protein>
    <recommendedName>
        <fullName evidence="4">Sulfotransferase domain protein</fullName>
    </recommendedName>
</protein>
<dbReference type="OrthoDB" id="565403at2"/>
<name>A0A5B9W931_9BACT</name>
<dbReference type="KEGG" id="agv:OJF2_56940"/>
<evidence type="ECO:0008006" key="4">
    <source>
        <dbReference type="Google" id="ProtNLM"/>
    </source>
</evidence>
<gene>
    <name evidence="2" type="ORF">OJF2_56940</name>
</gene>
<dbReference type="EMBL" id="CP042997">
    <property type="protein sequence ID" value="QEH37108.1"/>
    <property type="molecule type" value="Genomic_DNA"/>
</dbReference>
<dbReference type="RefSeq" id="WP_148596711.1">
    <property type="nucleotide sequence ID" value="NZ_CP042997.1"/>
</dbReference>
<feature type="compositionally biased region" description="Basic and acidic residues" evidence="1">
    <location>
        <begin position="364"/>
        <end position="379"/>
    </location>
</feature>
<dbReference type="Proteomes" id="UP000324233">
    <property type="component" value="Chromosome"/>
</dbReference>
<keyword evidence="3" id="KW-1185">Reference proteome</keyword>
<reference evidence="2 3" key="1">
    <citation type="submission" date="2019-08" db="EMBL/GenBank/DDBJ databases">
        <title>Deep-cultivation of Planctomycetes and their phenomic and genomic characterization uncovers novel biology.</title>
        <authorList>
            <person name="Wiegand S."/>
            <person name="Jogler M."/>
            <person name="Boedeker C."/>
            <person name="Pinto D."/>
            <person name="Vollmers J."/>
            <person name="Rivas-Marin E."/>
            <person name="Kohn T."/>
            <person name="Peeters S.H."/>
            <person name="Heuer A."/>
            <person name="Rast P."/>
            <person name="Oberbeckmann S."/>
            <person name="Bunk B."/>
            <person name="Jeske O."/>
            <person name="Meyerdierks A."/>
            <person name="Storesund J.E."/>
            <person name="Kallscheuer N."/>
            <person name="Luecker S."/>
            <person name="Lage O.M."/>
            <person name="Pohl T."/>
            <person name="Merkel B.J."/>
            <person name="Hornburger P."/>
            <person name="Mueller R.-W."/>
            <person name="Bruemmer F."/>
            <person name="Labrenz M."/>
            <person name="Spormann A.M."/>
            <person name="Op den Camp H."/>
            <person name="Overmann J."/>
            <person name="Amann R."/>
            <person name="Jetten M.S.M."/>
            <person name="Mascher T."/>
            <person name="Medema M.H."/>
            <person name="Devos D.P."/>
            <person name="Kaster A.-K."/>
            <person name="Ovreas L."/>
            <person name="Rohde M."/>
            <person name="Galperin M.Y."/>
            <person name="Jogler C."/>
        </authorList>
    </citation>
    <scope>NUCLEOTIDE SEQUENCE [LARGE SCALE GENOMIC DNA]</scope>
    <source>
        <strain evidence="2 3">OJF2</strain>
    </source>
</reference>
<evidence type="ECO:0000313" key="2">
    <source>
        <dbReference type="EMBL" id="QEH37108.1"/>
    </source>
</evidence>
<evidence type="ECO:0000256" key="1">
    <source>
        <dbReference type="SAM" id="MobiDB-lite"/>
    </source>
</evidence>
<dbReference type="SUPFAM" id="SSF52540">
    <property type="entry name" value="P-loop containing nucleoside triphosphate hydrolases"/>
    <property type="match status" value="1"/>
</dbReference>
<accession>A0A5B9W931</accession>
<sequence length="379" mass="43042">MDHSIDLVLHPGHSKCGSTSIQRSIYGNLASLERHSVYVPDERFQFRFEGRHEAAESAHPSLYLQGVATGSIPMAQFERRIDEVVSRAERGSSKTILLSSENLCNLYLPHAMDLHRALAARFARVKVLYYIRPQDDWILSAWQQWGHKAGYSLADWAEYCLEARLPAFLANALDFQHIYGRDSVSVIPLHYQALTRGGLLADFYHRLGMAPLSEEGRQDDRNEAINPYVCEVLRAVCTVYPSVDDNAIRDVIDGLSPRKPLYRRYKHYMNTSLRDRILDAFEDDNRELHRRFFGSLRYGRIFARPGFVADADRQHEQVEGLKDVVSVQMAILLRLLKAAGASLAPAEMGQEPPALSGWPTLPSTERRELRAHRPESDAA</sequence>
<evidence type="ECO:0000313" key="3">
    <source>
        <dbReference type="Proteomes" id="UP000324233"/>
    </source>
</evidence>
<feature type="region of interest" description="Disordered" evidence="1">
    <location>
        <begin position="347"/>
        <end position="379"/>
    </location>
</feature>
<dbReference type="Gene3D" id="3.40.50.300">
    <property type="entry name" value="P-loop containing nucleotide triphosphate hydrolases"/>
    <property type="match status" value="1"/>
</dbReference>
<dbReference type="AlphaFoldDB" id="A0A5B9W931"/>
<organism evidence="2 3">
    <name type="scientific">Aquisphaera giovannonii</name>
    <dbReference type="NCBI Taxonomy" id="406548"/>
    <lineage>
        <taxon>Bacteria</taxon>
        <taxon>Pseudomonadati</taxon>
        <taxon>Planctomycetota</taxon>
        <taxon>Planctomycetia</taxon>
        <taxon>Isosphaerales</taxon>
        <taxon>Isosphaeraceae</taxon>
        <taxon>Aquisphaera</taxon>
    </lineage>
</organism>